<sequence length="446" mass="50159">MASRLFGRVHLSRVANKQQVSKKSQSGDTDEDHSVPAGRHSYFLDAALRVHNQTREQSAEYRQENALEAPSKYEAGRTAASTENNCDIATGSAGQLRTQDREHDQQHPSVDEFLAQLMHSPEPISSRRHSLEVSSLNRDWSPMVAHTWSSSGSEDYATRGTHLSRAQSAGVDGDAQNVGIHLPDNASRASAGAADKDKGSVCSPTHHAALRGNRIPRRSGARTPMSPFHTREGYSTEAPNSDLTSPTFLPKPRALRVESSPLQSLDDCRKEAARLRQVVVIVVVGKLSALVWQLTLMQSDAAPRFTESQDWQARYHALKNIRDSEQKRWREMLEVQEKRHNELLRDTNYAHRDAIDELCTQLHEQMHINKMLRQRLMDNDAHSVGYRPFERAEPSCEYFASQLQRISLDTEAFTESTDAVLNSMGEKVANMQEIMSKSRARRYAHA</sequence>
<dbReference type="Proteomes" id="UP000271241">
    <property type="component" value="Unassembled WGS sequence"/>
</dbReference>
<feature type="region of interest" description="Disordered" evidence="1">
    <location>
        <begin position="147"/>
        <end position="249"/>
    </location>
</feature>
<evidence type="ECO:0000256" key="1">
    <source>
        <dbReference type="SAM" id="MobiDB-lite"/>
    </source>
</evidence>
<name>A0A4P9XP43_9FUNG</name>
<evidence type="ECO:0000313" key="2">
    <source>
        <dbReference type="EMBL" id="RKP07757.1"/>
    </source>
</evidence>
<evidence type="ECO:0000313" key="3">
    <source>
        <dbReference type="Proteomes" id="UP000271241"/>
    </source>
</evidence>
<protein>
    <submittedName>
        <fullName evidence="2">Uncharacterized protein</fullName>
    </submittedName>
</protein>
<feature type="compositionally biased region" description="Polar residues" evidence="1">
    <location>
        <begin position="237"/>
        <end position="247"/>
    </location>
</feature>
<feature type="compositionally biased region" description="Polar residues" evidence="1">
    <location>
        <begin position="15"/>
        <end position="27"/>
    </location>
</feature>
<feature type="region of interest" description="Disordered" evidence="1">
    <location>
        <begin position="14"/>
        <end position="40"/>
    </location>
</feature>
<dbReference type="EMBL" id="KZ992676">
    <property type="protein sequence ID" value="RKP07757.1"/>
    <property type="molecule type" value="Genomic_DNA"/>
</dbReference>
<reference evidence="3" key="1">
    <citation type="journal article" date="2018" name="Nat. Microbiol.">
        <title>Leveraging single-cell genomics to expand the fungal tree of life.</title>
        <authorList>
            <person name="Ahrendt S.R."/>
            <person name="Quandt C.A."/>
            <person name="Ciobanu D."/>
            <person name="Clum A."/>
            <person name="Salamov A."/>
            <person name="Andreopoulos B."/>
            <person name="Cheng J.F."/>
            <person name="Woyke T."/>
            <person name="Pelin A."/>
            <person name="Henrissat B."/>
            <person name="Reynolds N.K."/>
            <person name="Benny G.L."/>
            <person name="Smith M.E."/>
            <person name="James T.Y."/>
            <person name="Grigoriev I.V."/>
        </authorList>
    </citation>
    <scope>NUCLEOTIDE SEQUENCE [LARGE SCALE GENOMIC DNA]</scope>
    <source>
        <strain evidence="3">RSA 1356</strain>
    </source>
</reference>
<gene>
    <name evidence="2" type="ORF">THASP1DRAFT_24140</name>
</gene>
<proteinExistence type="predicted"/>
<dbReference type="AlphaFoldDB" id="A0A4P9XP43"/>
<keyword evidence="3" id="KW-1185">Reference proteome</keyword>
<organism evidence="2 3">
    <name type="scientific">Thamnocephalis sphaerospora</name>
    <dbReference type="NCBI Taxonomy" id="78915"/>
    <lineage>
        <taxon>Eukaryota</taxon>
        <taxon>Fungi</taxon>
        <taxon>Fungi incertae sedis</taxon>
        <taxon>Zoopagomycota</taxon>
        <taxon>Zoopagomycotina</taxon>
        <taxon>Zoopagomycetes</taxon>
        <taxon>Zoopagales</taxon>
        <taxon>Sigmoideomycetaceae</taxon>
        <taxon>Thamnocephalis</taxon>
    </lineage>
</organism>
<accession>A0A4P9XP43</accession>